<dbReference type="STRING" id="1314773.A0A3N2Q3U9"/>
<evidence type="ECO:0000313" key="1">
    <source>
        <dbReference type="EMBL" id="ROT41430.1"/>
    </source>
</evidence>
<dbReference type="OrthoDB" id="5288318at2759"/>
<dbReference type="AlphaFoldDB" id="A0A3N2Q3U9"/>
<gene>
    <name evidence="1" type="ORF">SODALDRAFT_357472</name>
</gene>
<name>A0A3N2Q3U9_SODAK</name>
<sequence length="426" mass="46953">MVVIVDLENEEVAQTFHEHNAHLLPHGVAPSGKPDDYHGPSPPIERFFCRNVVTRAFGQYPIVKSVVQHIDLNTLDSLARTSYLIHQSLIQCRSSLLRATLRCVNDDIPVDPDSTLQYRARAGYHYFGQGSVILSGNDIQGRAPYNGKSGQCARDLVNECRKCDVPVCRNCTIKRPSQSSLIDRHRRLCQTCADAPLSSLLNLPTDPTSPLSSDLIQRELCQCDQKVGVWLCQPCGRGIRTSDSDYSRIWRWRNQYGEVLGGLGTGIGEGDRGVICGREGHCLAAKEVEQETDCDAADAREGSPLSMASSSDNAPAWPATSLYYLSGGGNANGVHSHLVDERRTPSPMQLGPGYERHEIVGIGGVVKRKLVRLVRVGACVPEWEDERLRSEFLRRNRSGQVRSFCGWCCRVIPGKSDLAQIVSTGT</sequence>
<dbReference type="Proteomes" id="UP000272025">
    <property type="component" value="Unassembled WGS sequence"/>
</dbReference>
<accession>A0A3N2Q3U9</accession>
<proteinExistence type="predicted"/>
<dbReference type="EMBL" id="ML119052">
    <property type="protein sequence ID" value="ROT41430.1"/>
    <property type="molecule type" value="Genomic_DNA"/>
</dbReference>
<dbReference type="GeneID" id="39582485"/>
<keyword evidence="2" id="KW-1185">Reference proteome</keyword>
<dbReference type="RefSeq" id="XP_028469236.1">
    <property type="nucleotide sequence ID" value="XM_028614007.1"/>
</dbReference>
<organism evidence="1 2">
    <name type="scientific">Sodiomyces alkalinus (strain CBS 110278 / VKM F-3762 / F11)</name>
    <name type="common">Alkaliphilic filamentous fungus</name>
    <dbReference type="NCBI Taxonomy" id="1314773"/>
    <lineage>
        <taxon>Eukaryota</taxon>
        <taxon>Fungi</taxon>
        <taxon>Dikarya</taxon>
        <taxon>Ascomycota</taxon>
        <taxon>Pezizomycotina</taxon>
        <taxon>Sordariomycetes</taxon>
        <taxon>Hypocreomycetidae</taxon>
        <taxon>Glomerellales</taxon>
        <taxon>Plectosphaerellaceae</taxon>
        <taxon>Sodiomyces</taxon>
    </lineage>
</organism>
<reference evidence="1 2" key="1">
    <citation type="journal article" date="2018" name="Mol. Ecol.">
        <title>The obligate alkalophilic soda-lake fungus Sodiomyces alkalinus has shifted to a protein diet.</title>
        <authorList>
            <person name="Grum-Grzhimaylo A.A."/>
            <person name="Falkoski D.L."/>
            <person name="van den Heuvel J."/>
            <person name="Valero-Jimenez C.A."/>
            <person name="Min B."/>
            <person name="Choi I.G."/>
            <person name="Lipzen A."/>
            <person name="Daum C.G."/>
            <person name="Aanen D.K."/>
            <person name="Tsang A."/>
            <person name="Henrissat B."/>
            <person name="Bilanenko E.N."/>
            <person name="de Vries R.P."/>
            <person name="van Kan J.A.L."/>
            <person name="Grigoriev I.V."/>
            <person name="Debets A.J.M."/>
        </authorList>
    </citation>
    <scope>NUCLEOTIDE SEQUENCE [LARGE SCALE GENOMIC DNA]</scope>
    <source>
        <strain evidence="1 2">F11</strain>
    </source>
</reference>
<protein>
    <submittedName>
        <fullName evidence="1">Uncharacterized protein</fullName>
    </submittedName>
</protein>
<evidence type="ECO:0000313" key="2">
    <source>
        <dbReference type="Proteomes" id="UP000272025"/>
    </source>
</evidence>